<reference evidence="2" key="1">
    <citation type="submission" date="2016-10" db="EMBL/GenBank/DDBJ databases">
        <title>Sequence of Gallionella enrichment culture.</title>
        <authorList>
            <person name="Poehlein A."/>
            <person name="Muehling M."/>
            <person name="Daniel R."/>
        </authorList>
    </citation>
    <scope>NUCLEOTIDE SEQUENCE</scope>
</reference>
<comment type="caution">
    <text evidence="2">The sequence shown here is derived from an EMBL/GenBank/DDBJ whole genome shotgun (WGS) entry which is preliminary data.</text>
</comment>
<evidence type="ECO:0000259" key="1">
    <source>
        <dbReference type="PROSITE" id="PS51186"/>
    </source>
</evidence>
<dbReference type="Gene3D" id="3.40.630.30">
    <property type="match status" value="1"/>
</dbReference>
<dbReference type="InterPro" id="IPR000182">
    <property type="entry name" value="GNAT_dom"/>
</dbReference>
<protein>
    <submittedName>
        <fullName evidence="2">Acetyltransferase (GNAT) family protein</fullName>
    </submittedName>
</protein>
<dbReference type="GO" id="GO:0016747">
    <property type="term" value="F:acyltransferase activity, transferring groups other than amino-acyl groups"/>
    <property type="evidence" value="ECO:0007669"/>
    <property type="project" value="InterPro"/>
</dbReference>
<sequence>MIETAINKPDPHGSNLPVGKSVHELHGRVVRTPDLVVPIRCLGENHRNRISQHLKLLNQNDRYFRFGFAANDTQIDRYVASINFERDEIFGIYNRHLRLIAMAHLAYSGDRHRGASSEFGVSVLPQVRGRGLGTRLFERAVMHACNEGVRTMYVHVLSENAAMLKIARNAGATVVMEGAETEAHLSLPAATFNTQLSEMVEEHLAQADYRIKIQAKQLLQALDHLRGVWHPDRQDGRTG</sequence>
<evidence type="ECO:0000313" key="2">
    <source>
        <dbReference type="EMBL" id="OIQ71168.1"/>
    </source>
</evidence>
<accession>A0A1J5PK37</accession>
<dbReference type="InterPro" id="IPR016181">
    <property type="entry name" value="Acyl_CoA_acyltransferase"/>
</dbReference>
<gene>
    <name evidence="2" type="ORF">GALL_472160</name>
</gene>
<dbReference type="Pfam" id="PF00583">
    <property type="entry name" value="Acetyltransf_1"/>
    <property type="match status" value="1"/>
</dbReference>
<proteinExistence type="predicted"/>
<dbReference type="PROSITE" id="PS51186">
    <property type="entry name" value="GNAT"/>
    <property type="match status" value="1"/>
</dbReference>
<dbReference type="EMBL" id="MLJW01003853">
    <property type="protein sequence ID" value="OIQ71168.1"/>
    <property type="molecule type" value="Genomic_DNA"/>
</dbReference>
<name>A0A1J5PK37_9ZZZZ</name>
<dbReference type="SUPFAM" id="SSF55729">
    <property type="entry name" value="Acyl-CoA N-acyltransferases (Nat)"/>
    <property type="match status" value="1"/>
</dbReference>
<feature type="domain" description="N-acetyltransferase" evidence="1">
    <location>
        <begin position="37"/>
        <end position="190"/>
    </location>
</feature>
<keyword evidence="2" id="KW-0808">Transferase</keyword>
<organism evidence="2">
    <name type="scientific">mine drainage metagenome</name>
    <dbReference type="NCBI Taxonomy" id="410659"/>
    <lineage>
        <taxon>unclassified sequences</taxon>
        <taxon>metagenomes</taxon>
        <taxon>ecological metagenomes</taxon>
    </lineage>
</organism>
<dbReference type="CDD" id="cd04301">
    <property type="entry name" value="NAT_SF"/>
    <property type="match status" value="1"/>
</dbReference>
<dbReference type="AlphaFoldDB" id="A0A1J5PK37"/>